<organism evidence="1 2">
    <name type="scientific">Allacma fusca</name>
    <dbReference type="NCBI Taxonomy" id="39272"/>
    <lineage>
        <taxon>Eukaryota</taxon>
        <taxon>Metazoa</taxon>
        <taxon>Ecdysozoa</taxon>
        <taxon>Arthropoda</taxon>
        <taxon>Hexapoda</taxon>
        <taxon>Collembola</taxon>
        <taxon>Symphypleona</taxon>
        <taxon>Sminthuridae</taxon>
        <taxon>Allacma</taxon>
    </lineage>
</organism>
<dbReference type="AlphaFoldDB" id="A0A8J2PBD2"/>
<dbReference type="Pfam" id="PF00090">
    <property type="entry name" value="TSP_1"/>
    <property type="match status" value="1"/>
</dbReference>
<dbReference type="InterPro" id="IPR000884">
    <property type="entry name" value="TSP1_rpt"/>
</dbReference>
<dbReference type="GO" id="GO:0030198">
    <property type="term" value="P:extracellular matrix organization"/>
    <property type="evidence" value="ECO:0007669"/>
    <property type="project" value="TreeGrafter"/>
</dbReference>
<evidence type="ECO:0000313" key="2">
    <source>
        <dbReference type="Proteomes" id="UP000708208"/>
    </source>
</evidence>
<dbReference type="PANTHER" id="PTHR13723">
    <property type="entry name" value="ADAMTS A DISINTEGRIN AND METALLOPROTEASE WITH THROMBOSPONDIN MOTIFS PROTEASE"/>
    <property type="match status" value="1"/>
</dbReference>
<comment type="caution">
    <text evidence="1">The sequence shown here is derived from an EMBL/GenBank/DDBJ whole genome shotgun (WGS) entry which is preliminary data.</text>
</comment>
<dbReference type="GO" id="GO:0004222">
    <property type="term" value="F:metalloendopeptidase activity"/>
    <property type="evidence" value="ECO:0007669"/>
    <property type="project" value="TreeGrafter"/>
</dbReference>
<feature type="non-terminal residue" evidence="1">
    <location>
        <position position="1"/>
    </location>
</feature>
<reference evidence="1" key="1">
    <citation type="submission" date="2021-06" db="EMBL/GenBank/DDBJ databases">
        <authorList>
            <person name="Hodson N. C."/>
            <person name="Mongue J. A."/>
            <person name="Jaron S. K."/>
        </authorList>
    </citation>
    <scope>NUCLEOTIDE SEQUENCE</scope>
</reference>
<dbReference type="PANTHER" id="PTHR13723:SF281">
    <property type="entry name" value="PAPILIN"/>
    <property type="match status" value="1"/>
</dbReference>
<dbReference type="GO" id="GO:0006508">
    <property type="term" value="P:proteolysis"/>
    <property type="evidence" value="ECO:0007669"/>
    <property type="project" value="TreeGrafter"/>
</dbReference>
<dbReference type="Proteomes" id="UP000708208">
    <property type="component" value="Unassembled WGS sequence"/>
</dbReference>
<proteinExistence type="predicted"/>
<dbReference type="EMBL" id="CAJVCH010370119">
    <property type="protein sequence ID" value="CAG7816432.1"/>
    <property type="molecule type" value="Genomic_DNA"/>
</dbReference>
<accession>A0A8J2PBD2</accession>
<dbReference type="InterPro" id="IPR050439">
    <property type="entry name" value="ADAMTS_ADAMTS-like"/>
</dbReference>
<sequence length="248" mass="27501">MLVKRKNKRLHLFDQYVVIFLCGSNNKNRNCKIFAGWEAIFNCLFFVAEDWGPCSETCGEGVRRRKVVCKIFLEFSRTIASLPDKECPGPKPPEQESCFSQPCARPIDREGDDLENLSDSHHAALADSDAVSLTSNYRKTISVGLPPGISHQDMTFSWKLIGYSPCSSSCLGGVQDAIIHCVRDYDQRIATPVLCEDRAQPDIATTKTCNDHACPPRWNVSDFGPCSKPCGSGVMTREASFSNIEIIA</sequence>
<dbReference type="SMART" id="SM00209">
    <property type="entry name" value="TSP1"/>
    <property type="match status" value="2"/>
</dbReference>
<dbReference type="PROSITE" id="PS50092">
    <property type="entry name" value="TSP1"/>
    <property type="match status" value="2"/>
</dbReference>
<name>A0A8J2PBD2_9HEXA</name>
<dbReference type="OrthoDB" id="5948003at2759"/>
<protein>
    <submittedName>
        <fullName evidence="1">Uncharacterized protein</fullName>
    </submittedName>
</protein>
<dbReference type="Pfam" id="PF19030">
    <property type="entry name" value="TSP1_ADAMTS"/>
    <property type="match status" value="2"/>
</dbReference>
<evidence type="ECO:0000313" key="1">
    <source>
        <dbReference type="EMBL" id="CAG7816432.1"/>
    </source>
</evidence>
<keyword evidence="2" id="KW-1185">Reference proteome</keyword>
<gene>
    <name evidence="1" type="ORF">AFUS01_LOCUS27052</name>
</gene>
<dbReference type="GO" id="GO:0031012">
    <property type="term" value="C:extracellular matrix"/>
    <property type="evidence" value="ECO:0007669"/>
    <property type="project" value="TreeGrafter"/>
</dbReference>